<gene>
    <name evidence="20" type="ORF">NF685_03105</name>
</gene>
<comment type="similarity">
    <text evidence="5">Belongs to the Cdh family.</text>
</comment>
<evidence type="ECO:0000256" key="1">
    <source>
        <dbReference type="ARBA" id="ARBA00001007"/>
    </source>
</evidence>
<evidence type="ECO:0000256" key="8">
    <source>
        <dbReference type="ARBA" id="ARBA00022475"/>
    </source>
</evidence>
<evidence type="ECO:0000256" key="10">
    <source>
        <dbReference type="ARBA" id="ARBA00022692"/>
    </source>
</evidence>
<evidence type="ECO:0000256" key="14">
    <source>
        <dbReference type="ARBA" id="ARBA00023136"/>
    </source>
</evidence>
<evidence type="ECO:0000256" key="2">
    <source>
        <dbReference type="ARBA" id="ARBA00004162"/>
    </source>
</evidence>
<dbReference type="Proteomes" id="UP001523401">
    <property type="component" value="Unassembled WGS sequence"/>
</dbReference>
<keyword evidence="9" id="KW-0444">Lipid biosynthesis</keyword>
<comment type="subcellular location">
    <subcellularLocation>
        <location evidence="2">Cell membrane</location>
        <topology evidence="2">Single-pass membrane protein</topology>
    </subcellularLocation>
</comment>
<keyword evidence="19" id="KW-0732">Signal</keyword>
<dbReference type="EMBL" id="JAMXQU010000002">
    <property type="protein sequence ID" value="MCO6159016.1"/>
    <property type="molecule type" value="Genomic_DNA"/>
</dbReference>
<evidence type="ECO:0000256" key="16">
    <source>
        <dbReference type="ARBA" id="ARBA00023264"/>
    </source>
</evidence>
<evidence type="ECO:0000256" key="19">
    <source>
        <dbReference type="SAM" id="SignalP"/>
    </source>
</evidence>
<comment type="catalytic activity">
    <reaction evidence="1">
        <text>a CDP-1,2-diacyl-sn-glycerol + H2O = a 1,2-diacyl-sn-glycero-3-phosphate + CMP + 2 H(+)</text>
        <dbReference type="Rhea" id="RHEA:15221"/>
        <dbReference type="ChEBI" id="CHEBI:15377"/>
        <dbReference type="ChEBI" id="CHEBI:15378"/>
        <dbReference type="ChEBI" id="CHEBI:58332"/>
        <dbReference type="ChEBI" id="CHEBI:58608"/>
        <dbReference type="ChEBI" id="CHEBI:60377"/>
        <dbReference type="EC" id="3.6.1.26"/>
    </reaction>
</comment>
<evidence type="ECO:0000256" key="18">
    <source>
        <dbReference type="ARBA" id="ARBA00032892"/>
    </source>
</evidence>
<evidence type="ECO:0000256" key="4">
    <source>
        <dbReference type="ARBA" id="ARBA00005189"/>
    </source>
</evidence>
<feature type="signal peptide" evidence="19">
    <location>
        <begin position="1"/>
        <end position="24"/>
    </location>
</feature>
<evidence type="ECO:0000313" key="21">
    <source>
        <dbReference type="Proteomes" id="UP001523401"/>
    </source>
</evidence>
<evidence type="ECO:0000256" key="17">
    <source>
        <dbReference type="ARBA" id="ARBA00032888"/>
    </source>
</evidence>
<keyword evidence="11" id="KW-0378">Hydrolase</keyword>
<organism evidence="20 21">
    <name type="scientific">Asaia lannensis NBRC 102526</name>
    <dbReference type="NCBI Taxonomy" id="1307926"/>
    <lineage>
        <taxon>Bacteria</taxon>
        <taxon>Pseudomonadati</taxon>
        <taxon>Pseudomonadota</taxon>
        <taxon>Alphaproteobacteria</taxon>
        <taxon>Acetobacterales</taxon>
        <taxon>Acetobacteraceae</taxon>
        <taxon>Asaia</taxon>
    </lineage>
</organism>
<keyword evidence="15" id="KW-0594">Phospholipid biosynthesis</keyword>
<comment type="pathway">
    <text evidence="3">Phospholipid metabolism; CDP-diacylglycerol degradation; phosphatidate from CDP-diacylglycerol: step 1/1.</text>
</comment>
<evidence type="ECO:0000256" key="15">
    <source>
        <dbReference type="ARBA" id="ARBA00023209"/>
    </source>
</evidence>
<accession>A0ABT1CEM0</accession>
<evidence type="ECO:0000256" key="12">
    <source>
        <dbReference type="ARBA" id="ARBA00022989"/>
    </source>
</evidence>
<dbReference type="Pfam" id="PF02611">
    <property type="entry name" value="CDH"/>
    <property type="match status" value="1"/>
</dbReference>
<dbReference type="InterPro" id="IPR036265">
    <property type="entry name" value="HIT-like_sf"/>
</dbReference>
<evidence type="ECO:0000256" key="6">
    <source>
        <dbReference type="ARBA" id="ARBA00012375"/>
    </source>
</evidence>
<dbReference type="Gene3D" id="3.30.428.30">
    <property type="entry name" value="HIT family - CDH-like"/>
    <property type="match status" value="1"/>
</dbReference>
<dbReference type="PIRSF" id="PIRSF001273">
    <property type="entry name" value="CDH"/>
    <property type="match status" value="1"/>
</dbReference>
<evidence type="ECO:0000256" key="3">
    <source>
        <dbReference type="ARBA" id="ARBA00004927"/>
    </source>
</evidence>
<comment type="pathway">
    <text evidence="4">Lipid metabolism.</text>
</comment>
<keyword evidence="13" id="KW-0443">Lipid metabolism</keyword>
<keyword evidence="10" id="KW-0812">Transmembrane</keyword>
<proteinExistence type="inferred from homology"/>
<dbReference type="EC" id="3.6.1.26" evidence="6"/>
<keyword evidence="14" id="KW-0472">Membrane</keyword>
<keyword evidence="12" id="KW-1133">Transmembrane helix</keyword>
<sequence>MLRALRVLAVLFGAGSIAVLPAHAATVIHKDRDPDILWKLVHQKCAAGLKPCTVYDQGHGFALLHSIEGRGQYLLIPTDKVTGMESVALLREDAPNYFAQAWTYRTRVATDYGQEIPETMLSLAINSSKGRSQNQLHIHLDCIDPSVRALLDRYADRIGPSWSYLPEPINGHAYRALYLATLNGSPFRILAASLAQPEREMGDHTLVLAPLGRGYALLDDVAHDDDRASGEEIQDHACHGLLSQEAHTPNAH</sequence>
<keyword evidence="8" id="KW-1003">Cell membrane</keyword>
<evidence type="ECO:0000256" key="9">
    <source>
        <dbReference type="ARBA" id="ARBA00022516"/>
    </source>
</evidence>
<dbReference type="SUPFAM" id="SSF54197">
    <property type="entry name" value="HIT-like"/>
    <property type="match status" value="1"/>
</dbReference>
<name>A0ABT1CEM0_9PROT</name>
<evidence type="ECO:0000256" key="5">
    <source>
        <dbReference type="ARBA" id="ARBA00006435"/>
    </source>
</evidence>
<dbReference type="RefSeq" id="WP_252848560.1">
    <property type="nucleotide sequence ID" value="NZ_BAPW01000012.1"/>
</dbReference>
<protein>
    <recommendedName>
        <fullName evidence="7">CDP-diacylglycerol pyrophosphatase</fullName>
        <ecNumber evidence="6">3.6.1.26</ecNumber>
    </recommendedName>
    <alternativeName>
        <fullName evidence="17">CDP-diacylglycerol phosphatidylhydrolase</fullName>
    </alternativeName>
    <alternativeName>
        <fullName evidence="18">CDP-diglyceride hydrolase</fullName>
    </alternativeName>
</protein>
<evidence type="ECO:0000256" key="13">
    <source>
        <dbReference type="ARBA" id="ARBA00023098"/>
    </source>
</evidence>
<keyword evidence="16" id="KW-1208">Phospholipid metabolism</keyword>
<feature type="chain" id="PRO_5045838865" description="CDP-diacylglycerol pyrophosphatase" evidence="19">
    <location>
        <begin position="25"/>
        <end position="252"/>
    </location>
</feature>
<keyword evidence="21" id="KW-1185">Reference proteome</keyword>
<comment type="caution">
    <text evidence="20">The sequence shown here is derived from an EMBL/GenBank/DDBJ whole genome shotgun (WGS) entry which is preliminary data.</text>
</comment>
<evidence type="ECO:0000313" key="20">
    <source>
        <dbReference type="EMBL" id="MCO6159016.1"/>
    </source>
</evidence>
<dbReference type="InterPro" id="IPR003763">
    <property type="entry name" value="CDP-diacylglyc_Pase"/>
</dbReference>
<reference evidence="20 21" key="1">
    <citation type="submission" date="2022-06" db="EMBL/GenBank/DDBJ databases">
        <title>Whole-genome of Asaia lannensis strain LMG 27011T.</title>
        <authorList>
            <person name="Sombolestani A."/>
        </authorList>
    </citation>
    <scope>NUCLEOTIDE SEQUENCE [LARGE SCALE GENOMIC DNA]</scope>
    <source>
        <strain evidence="20 21">NBRC 102526</strain>
    </source>
</reference>
<evidence type="ECO:0000256" key="7">
    <source>
        <dbReference type="ARBA" id="ARBA00019608"/>
    </source>
</evidence>
<evidence type="ECO:0000256" key="11">
    <source>
        <dbReference type="ARBA" id="ARBA00022801"/>
    </source>
</evidence>